<keyword evidence="6 14" id="KW-0418">Kinase</keyword>
<reference evidence="14 15" key="1">
    <citation type="submission" date="2020-03" db="EMBL/GenBank/DDBJ databases">
        <title>Genomic Encyclopedia of Type Strains, Phase IV (KMG-IV): sequencing the most valuable type-strain genomes for metagenomic binning, comparative biology and taxonomic classification.</title>
        <authorList>
            <person name="Goeker M."/>
        </authorList>
    </citation>
    <scope>NUCLEOTIDE SEQUENCE [LARGE SCALE GENOMIC DNA]</scope>
    <source>
        <strain evidence="14 15">DSM 102865</strain>
    </source>
</reference>
<feature type="transmembrane region" description="Helical" evidence="9">
    <location>
        <begin position="273"/>
        <end position="297"/>
    </location>
</feature>
<dbReference type="InterPro" id="IPR036890">
    <property type="entry name" value="HATPase_C_sf"/>
</dbReference>
<gene>
    <name evidence="14" type="ORF">FHS68_002081</name>
</gene>
<feature type="domain" description="Signal transduction histidine kinase subgroup 3 dimerisation and phosphoacceptor" evidence="13">
    <location>
        <begin position="430"/>
        <end position="494"/>
    </location>
</feature>
<keyword evidence="15" id="KW-1185">Reference proteome</keyword>
<evidence type="ECO:0000256" key="1">
    <source>
        <dbReference type="ARBA" id="ARBA00000085"/>
    </source>
</evidence>
<feature type="transmembrane region" description="Helical" evidence="9">
    <location>
        <begin position="186"/>
        <end position="206"/>
    </location>
</feature>
<keyword evidence="3" id="KW-0597">Phosphoprotein</keyword>
<dbReference type="Pfam" id="PF02518">
    <property type="entry name" value="HATPase_c"/>
    <property type="match status" value="1"/>
</dbReference>
<dbReference type="Gene3D" id="1.20.5.1930">
    <property type="match status" value="1"/>
</dbReference>
<keyword evidence="9" id="KW-0472">Membrane</keyword>
<dbReference type="InterPro" id="IPR003594">
    <property type="entry name" value="HATPase_dom"/>
</dbReference>
<dbReference type="Gene3D" id="2.60.40.2380">
    <property type="match status" value="1"/>
</dbReference>
<evidence type="ECO:0000256" key="9">
    <source>
        <dbReference type="SAM" id="Phobius"/>
    </source>
</evidence>
<protein>
    <recommendedName>
        <fullName evidence="2">histidine kinase</fullName>
        <ecNumber evidence="2">2.7.13.3</ecNumber>
    </recommendedName>
</protein>
<comment type="caution">
    <text evidence="14">The sequence shown here is derived from an EMBL/GenBank/DDBJ whole genome shotgun (WGS) entry which is preliminary data.</text>
</comment>
<evidence type="ECO:0000259" key="10">
    <source>
        <dbReference type="Pfam" id="PF02518"/>
    </source>
</evidence>
<dbReference type="Pfam" id="PF07730">
    <property type="entry name" value="HisKA_3"/>
    <property type="match status" value="1"/>
</dbReference>
<evidence type="ECO:0000313" key="15">
    <source>
        <dbReference type="Proteomes" id="UP001179181"/>
    </source>
</evidence>
<feature type="domain" description="7TM-DISM receptor extracellular" evidence="11">
    <location>
        <begin position="186"/>
        <end position="397"/>
    </location>
</feature>
<evidence type="ECO:0000256" key="3">
    <source>
        <dbReference type="ARBA" id="ARBA00022553"/>
    </source>
</evidence>
<evidence type="ECO:0000256" key="7">
    <source>
        <dbReference type="ARBA" id="ARBA00022840"/>
    </source>
</evidence>
<dbReference type="PANTHER" id="PTHR24421:SF10">
    <property type="entry name" value="NITRATE_NITRITE SENSOR PROTEIN NARQ"/>
    <property type="match status" value="1"/>
</dbReference>
<dbReference type="SUPFAM" id="SSF55874">
    <property type="entry name" value="ATPase domain of HSP90 chaperone/DNA topoisomerase II/histidine kinase"/>
    <property type="match status" value="1"/>
</dbReference>
<feature type="transmembrane region" description="Helical" evidence="9">
    <location>
        <begin position="378"/>
        <end position="395"/>
    </location>
</feature>
<feature type="transmembrane region" description="Helical" evidence="9">
    <location>
        <begin position="213"/>
        <end position="230"/>
    </location>
</feature>
<evidence type="ECO:0000259" key="11">
    <source>
        <dbReference type="Pfam" id="PF07695"/>
    </source>
</evidence>
<dbReference type="CDD" id="cd16917">
    <property type="entry name" value="HATPase_UhpB-NarQ-NarX-like"/>
    <property type="match status" value="1"/>
</dbReference>
<feature type="domain" description="7TM-DISM receptor extracellular" evidence="12">
    <location>
        <begin position="42"/>
        <end position="160"/>
    </location>
</feature>
<name>A0ABX0UPF3_9BACT</name>
<evidence type="ECO:0000259" key="12">
    <source>
        <dbReference type="Pfam" id="PF07696"/>
    </source>
</evidence>
<keyword evidence="9" id="KW-0812">Transmembrane</keyword>
<sequence>MIPDDATIRNLVFGLFFLSQTATFAQPKIVVTDPRKPVAIARAVYFLEDLSHKLSYQEVSQYHLDSFQVNSNQKIVQLGFRPGTVWLRFDIKNLSGTDLYLISTFRLYKRLTSYIIDENGKLSEAMTGYEIPKAAQQISTTIPTVALGRRPVRVFLRIDTGDGYGDYFQVADLSYAFEFKQATDRWQSLALGVFFLAFLLSLLLFVSLREPVTGWYTLLLFSFLIFYLNFYDYVKVFSDPTIWRDYIPQHLFYLQCWVIFHMKFLDLRLHSRLLYLTTMIFTGIFWIDWLFYIIVTAYTGEYSSILYKILYWAGIDWGGMVLIVLLLLLISLIYVWVKDFKRLLLYSIAFLSSLVGMLVSMLAVYGFNWLPFVPYNNLFVLGTVVEIIILSYILCERALNHRRLYGKTQQKLISQLSENLAQKNKLLDLRDNIASDLHDEIGTTLTSIAISTTMVEQRIGDGYEELGPILKQMRTDSQETIQVIRDTVWALNPENDAPSQLFERMRNSGSQMMGKQDIEFNFQNNLGDLELLSFTMEQRRNIYLIFREAMHNIVKHSQANHVDVHISVALGGIHIDIADNGRGFEKTFIEYGNGLNNYYKRAEKGGFTVNITSKPGLGTVLELMIPGRILPKLGRA</sequence>
<organism evidence="14 15">
    <name type="scientific">Dyadobacter arcticus</name>
    <dbReference type="NCBI Taxonomy" id="1078754"/>
    <lineage>
        <taxon>Bacteria</taxon>
        <taxon>Pseudomonadati</taxon>
        <taxon>Bacteroidota</taxon>
        <taxon>Cytophagia</taxon>
        <taxon>Cytophagales</taxon>
        <taxon>Spirosomataceae</taxon>
        <taxon>Dyadobacter</taxon>
    </lineage>
</organism>
<keyword evidence="4" id="KW-0808">Transferase</keyword>
<keyword evidence="7" id="KW-0067">ATP-binding</keyword>
<evidence type="ECO:0000259" key="13">
    <source>
        <dbReference type="Pfam" id="PF07730"/>
    </source>
</evidence>
<evidence type="ECO:0000256" key="2">
    <source>
        <dbReference type="ARBA" id="ARBA00012438"/>
    </source>
</evidence>
<dbReference type="GO" id="GO:0016301">
    <property type="term" value="F:kinase activity"/>
    <property type="evidence" value="ECO:0007669"/>
    <property type="project" value="UniProtKB-KW"/>
</dbReference>
<dbReference type="Proteomes" id="UP001179181">
    <property type="component" value="Unassembled WGS sequence"/>
</dbReference>
<evidence type="ECO:0000256" key="5">
    <source>
        <dbReference type="ARBA" id="ARBA00022741"/>
    </source>
</evidence>
<keyword evidence="9" id="KW-1133">Transmembrane helix</keyword>
<keyword evidence="8" id="KW-0902">Two-component regulatory system</keyword>
<keyword evidence="5" id="KW-0547">Nucleotide-binding</keyword>
<feature type="transmembrane region" description="Helical" evidence="9">
    <location>
        <begin position="343"/>
        <end position="366"/>
    </location>
</feature>
<dbReference type="InterPro" id="IPR011712">
    <property type="entry name" value="Sig_transdc_His_kin_sub3_dim/P"/>
</dbReference>
<feature type="transmembrane region" description="Helical" evidence="9">
    <location>
        <begin position="309"/>
        <end position="336"/>
    </location>
</feature>
<comment type="catalytic activity">
    <reaction evidence="1">
        <text>ATP + protein L-histidine = ADP + protein N-phospho-L-histidine.</text>
        <dbReference type="EC" id="2.7.13.3"/>
    </reaction>
</comment>
<feature type="domain" description="Histidine kinase/HSP90-like ATPase" evidence="10">
    <location>
        <begin position="539"/>
        <end position="626"/>
    </location>
</feature>
<dbReference type="InterPro" id="IPR011622">
    <property type="entry name" value="7TMR_DISM_rcpt_extracell_dom2"/>
</dbReference>
<dbReference type="Pfam" id="PF07695">
    <property type="entry name" value="7TMR-DISM_7TM"/>
    <property type="match status" value="1"/>
</dbReference>
<accession>A0ABX0UPF3</accession>
<dbReference type="RefSeq" id="WP_167269680.1">
    <property type="nucleotide sequence ID" value="NZ_JAASQJ010000002.1"/>
</dbReference>
<evidence type="ECO:0000256" key="8">
    <source>
        <dbReference type="ARBA" id="ARBA00023012"/>
    </source>
</evidence>
<proteinExistence type="predicted"/>
<evidence type="ECO:0000256" key="4">
    <source>
        <dbReference type="ARBA" id="ARBA00022679"/>
    </source>
</evidence>
<dbReference type="PANTHER" id="PTHR24421">
    <property type="entry name" value="NITRATE/NITRITE SENSOR PROTEIN NARX-RELATED"/>
    <property type="match status" value="1"/>
</dbReference>
<dbReference type="Pfam" id="PF07696">
    <property type="entry name" value="7TMR-DISMED2"/>
    <property type="match status" value="1"/>
</dbReference>
<dbReference type="EC" id="2.7.13.3" evidence="2"/>
<dbReference type="InterPro" id="IPR050482">
    <property type="entry name" value="Sensor_HK_TwoCompSys"/>
</dbReference>
<evidence type="ECO:0000256" key="6">
    <source>
        <dbReference type="ARBA" id="ARBA00022777"/>
    </source>
</evidence>
<evidence type="ECO:0000313" key="14">
    <source>
        <dbReference type="EMBL" id="NIJ52911.1"/>
    </source>
</evidence>
<dbReference type="InterPro" id="IPR011623">
    <property type="entry name" value="7TMR_DISM_rcpt_extracell_dom1"/>
</dbReference>
<dbReference type="EMBL" id="JAASQJ010000002">
    <property type="protein sequence ID" value="NIJ52911.1"/>
    <property type="molecule type" value="Genomic_DNA"/>
</dbReference>
<dbReference type="Gene3D" id="3.30.565.10">
    <property type="entry name" value="Histidine kinase-like ATPase, C-terminal domain"/>
    <property type="match status" value="1"/>
</dbReference>